<sequence length="84" mass="9129">MKWFLRVAVDWLGVDRVEDTELPLVAAVIGIPDELIEILSGPAGSGVVVVAMEDSGRVRARIPVHEPWALAAQVWAVQLDLAED</sequence>
<accession>A0A399JAD4</accession>
<protein>
    <submittedName>
        <fullName evidence="1">Uncharacterized protein</fullName>
    </submittedName>
</protein>
<keyword evidence="2" id="KW-1185">Reference proteome</keyword>
<reference evidence="1 2" key="1">
    <citation type="submission" date="2018-07" db="EMBL/GenBank/DDBJ databases">
        <title>Arthrobacter sp. nov., isolated from raw cow's milk with high bacterial count.</title>
        <authorList>
            <person name="Hahne J."/>
            <person name="Isele D."/>
            <person name="Lipski A."/>
        </authorList>
    </citation>
    <scope>NUCLEOTIDE SEQUENCE [LARGE SCALE GENOMIC DNA]</scope>
    <source>
        <strain evidence="1 2">JZ R-35</strain>
    </source>
</reference>
<name>A0A399JAD4_9MICC</name>
<organism evidence="1 2">
    <name type="scientific">Galactobacter valiniphilus</name>
    <dbReference type="NCBI Taxonomy" id="2676122"/>
    <lineage>
        <taxon>Bacteria</taxon>
        <taxon>Bacillati</taxon>
        <taxon>Actinomycetota</taxon>
        <taxon>Actinomycetes</taxon>
        <taxon>Micrococcales</taxon>
        <taxon>Micrococcaceae</taxon>
        <taxon>Galactobacter</taxon>
    </lineage>
</organism>
<dbReference type="AlphaFoldDB" id="A0A399JAD4"/>
<evidence type="ECO:0000313" key="2">
    <source>
        <dbReference type="Proteomes" id="UP000265419"/>
    </source>
</evidence>
<evidence type="ECO:0000313" key="1">
    <source>
        <dbReference type="EMBL" id="RII42551.1"/>
    </source>
</evidence>
<gene>
    <name evidence="1" type="ORF">DWB68_06265</name>
</gene>
<dbReference type="RefSeq" id="WP_119424294.1">
    <property type="nucleotide sequence ID" value="NZ_QQXK01000010.1"/>
</dbReference>
<dbReference type="EMBL" id="QQXK01000010">
    <property type="protein sequence ID" value="RII42551.1"/>
    <property type="molecule type" value="Genomic_DNA"/>
</dbReference>
<dbReference type="Proteomes" id="UP000265419">
    <property type="component" value="Unassembled WGS sequence"/>
</dbReference>
<proteinExistence type="predicted"/>
<comment type="caution">
    <text evidence="1">The sequence shown here is derived from an EMBL/GenBank/DDBJ whole genome shotgun (WGS) entry which is preliminary data.</text>
</comment>